<dbReference type="PROSITE" id="PS00476">
    <property type="entry name" value="FATTY_ACID_DESATUR_1"/>
    <property type="match status" value="1"/>
</dbReference>
<organism evidence="16">
    <name type="scientific">Ascotis selenaria cretacea</name>
    <name type="common">Japanese giant looper</name>
    <dbReference type="NCBI Taxonomy" id="414917"/>
    <lineage>
        <taxon>Eukaryota</taxon>
        <taxon>Metazoa</taxon>
        <taxon>Ecdysozoa</taxon>
        <taxon>Arthropoda</taxon>
        <taxon>Hexapoda</taxon>
        <taxon>Insecta</taxon>
        <taxon>Pterygota</taxon>
        <taxon>Neoptera</taxon>
        <taxon>Endopterygota</taxon>
        <taxon>Lepidoptera</taxon>
        <taxon>Glossata</taxon>
        <taxon>Ditrysia</taxon>
        <taxon>Geometroidea</taxon>
        <taxon>Geometridae</taxon>
        <taxon>Ennominae</taxon>
        <taxon>Ascotis</taxon>
    </lineage>
</organism>
<evidence type="ECO:0000256" key="13">
    <source>
        <dbReference type="RuleBase" id="RU000581"/>
    </source>
</evidence>
<dbReference type="EMBL" id="AB373030">
    <property type="protein sequence ID" value="BAF97041.1"/>
    <property type="molecule type" value="mRNA"/>
</dbReference>
<evidence type="ECO:0000256" key="7">
    <source>
        <dbReference type="ARBA" id="ARBA00022989"/>
    </source>
</evidence>
<sequence length="336" mass="38817">MAPYLTVSTGMVADEGLKKLVAPQAGPREYQVTWHRVLLLTYQHIASIYGLHLLTTRAAWPTIVFNMVTFYLSSLGVCAGAHRLWSHRSYKATRPLQMFLMLCHSIASQHSIFIWVKDHRLHHRYSDTDGDPYNASRGFVYSHIGWTCVNRHPEVQKRGKLVDLSDIFANPIVMFQKQHKEWLNMVMGFILPTFIPMYFWNETFSIAFHANQFRYILCLNGTFSINSLAHMFGTQPYDKNIAPSQNIITTLTTCGEGFHNYHHTFPFDYKAGEVGSFLNFSTSFIYFCAKLGLAYDLREVSKDVLEQRMTRTGDRSKDTYGVQFMRKQEMKEESAD</sequence>
<keyword evidence="3 13" id="KW-0444">Lipid biosynthesis</keyword>
<protein>
    <submittedName>
        <fullName evidence="16">Delta 11-desaturase like protein</fullName>
    </submittedName>
</protein>
<evidence type="ECO:0000256" key="2">
    <source>
        <dbReference type="ARBA" id="ARBA00009295"/>
    </source>
</evidence>
<evidence type="ECO:0000256" key="9">
    <source>
        <dbReference type="ARBA" id="ARBA00023004"/>
    </source>
</evidence>
<evidence type="ECO:0000256" key="3">
    <source>
        <dbReference type="ARBA" id="ARBA00022516"/>
    </source>
</evidence>
<evidence type="ECO:0000256" key="1">
    <source>
        <dbReference type="ARBA" id="ARBA00004141"/>
    </source>
</evidence>
<dbReference type="GO" id="GO:0005789">
    <property type="term" value="C:endoplasmic reticulum membrane"/>
    <property type="evidence" value="ECO:0007669"/>
    <property type="project" value="TreeGrafter"/>
</dbReference>
<gene>
    <name evidence="16" type="primary">Asdesat1</name>
</gene>
<feature type="domain" description="Fatty acid desaturase" evidence="15">
    <location>
        <begin position="59"/>
        <end position="266"/>
    </location>
</feature>
<evidence type="ECO:0000256" key="5">
    <source>
        <dbReference type="ARBA" id="ARBA00022723"/>
    </source>
</evidence>
<name>A9ZSZ6_9NEOP</name>
<comment type="subcellular location">
    <subcellularLocation>
        <location evidence="1">Membrane</location>
        <topology evidence="1">Multi-pass membrane protein</topology>
    </subcellularLocation>
</comment>
<evidence type="ECO:0000256" key="6">
    <source>
        <dbReference type="ARBA" id="ARBA00022832"/>
    </source>
</evidence>
<feature type="transmembrane region" description="Helical" evidence="14">
    <location>
        <begin position="63"/>
        <end position="85"/>
    </location>
</feature>
<evidence type="ECO:0000256" key="4">
    <source>
        <dbReference type="ARBA" id="ARBA00022692"/>
    </source>
</evidence>
<keyword evidence="8 13" id="KW-0560">Oxidoreductase</keyword>
<dbReference type="InterPro" id="IPR001522">
    <property type="entry name" value="FADS-1_CS"/>
</dbReference>
<dbReference type="PANTHER" id="PTHR11351">
    <property type="entry name" value="ACYL-COA DESATURASE"/>
    <property type="match status" value="1"/>
</dbReference>
<comment type="domain">
    <text evidence="13">The histidine box domains are involved in binding the catalytic metal ions.</text>
</comment>
<feature type="transmembrane region" description="Helical" evidence="14">
    <location>
        <begin position="182"/>
        <end position="200"/>
    </location>
</feature>
<dbReference type="GO" id="GO:0004768">
    <property type="term" value="F:stearoyl-CoA 9-desaturase activity"/>
    <property type="evidence" value="ECO:0007669"/>
    <property type="project" value="TreeGrafter"/>
</dbReference>
<dbReference type="InterPro" id="IPR015876">
    <property type="entry name" value="Acyl-CoA_DS"/>
</dbReference>
<dbReference type="AlphaFoldDB" id="A9ZSZ6"/>
<dbReference type="InterPro" id="IPR005804">
    <property type="entry name" value="FA_desaturase_dom"/>
</dbReference>
<keyword evidence="7 14" id="KW-1133">Transmembrane helix</keyword>
<keyword evidence="9" id="KW-0408">Iron</keyword>
<dbReference type="BRENDA" id="1.14.19.5">
    <property type="organism ID" value="13615"/>
</dbReference>
<keyword evidence="4 13" id="KW-0812">Transmembrane</keyword>
<comment type="similarity">
    <text evidence="2 13">Belongs to the fatty acid desaturase type 1 family.</text>
</comment>
<dbReference type="PRINTS" id="PR00075">
    <property type="entry name" value="FACDDSATRASE"/>
</dbReference>
<evidence type="ECO:0000313" key="16">
    <source>
        <dbReference type="EMBL" id="BAF97041.1"/>
    </source>
</evidence>
<evidence type="ECO:0000256" key="12">
    <source>
        <dbReference type="ARBA" id="ARBA00023160"/>
    </source>
</evidence>
<accession>A9ZSZ6</accession>
<keyword evidence="5" id="KW-0479">Metal-binding</keyword>
<comment type="cofactor">
    <cofactor evidence="13">
        <name>Fe(2+)</name>
        <dbReference type="ChEBI" id="CHEBI:29033"/>
    </cofactor>
</comment>
<evidence type="ECO:0000256" key="14">
    <source>
        <dbReference type="SAM" id="Phobius"/>
    </source>
</evidence>
<keyword evidence="12 13" id="KW-0275">Fatty acid biosynthesis</keyword>
<evidence type="ECO:0000259" key="15">
    <source>
        <dbReference type="Pfam" id="PF00487"/>
    </source>
</evidence>
<evidence type="ECO:0000256" key="11">
    <source>
        <dbReference type="ARBA" id="ARBA00023136"/>
    </source>
</evidence>
<keyword evidence="11 14" id="KW-0472">Membrane</keyword>
<dbReference type="CDD" id="cd03505">
    <property type="entry name" value="Delta9-FADS-like"/>
    <property type="match status" value="1"/>
</dbReference>
<reference evidence="16" key="1">
    <citation type="journal article" date="2013" name="Biochem. Biophys. Res. Commun.">
        <title>Discovery of a disused desaturase gene from the pheromone gland of the moth Ascotis selenaria, which secretes an epoxyalkenyl sex pheromone.</title>
        <authorList>
            <person name="Fujii T."/>
            <person name="Suzuki M.G."/>
            <person name="Katsuma S."/>
            <person name="Ito K."/>
            <person name="Rong Y."/>
            <person name="Matsumoto S."/>
            <person name="Ando T."/>
            <person name="Ishikawa Y."/>
        </authorList>
    </citation>
    <scope>NUCLEOTIDE SEQUENCE</scope>
    <source>
        <tissue evidence="16">Pheromone gland</tissue>
    </source>
</reference>
<dbReference type="Pfam" id="PF00487">
    <property type="entry name" value="FA_desaturase"/>
    <property type="match status" value="1"/>
</dbReference>
<dbReference type="PANTHER" id="PTHR11351:SF31">
    <property type="entry name" value="DESATURASE 1, ISOFORM A-RELATED"/>
    <property type="match status" value="1"/>
</dbReference>
<evidence type="ECO:0000256" key="10">
    <source>
        <dbReference type="ARBA" id="ARBA00023098"/>
    </source>
</evidence>
<dbReference type="GO" id="GO:0006636">
    <property type="term" value="P:unsaturated fatty acid biosynthetic process"/>
    <property type="evidence" value="ECO:0007669"/>
    <property type="project" value="TreeGrafter"/>
</dbReference>
<keyword evidence="6" id="KW-0276">Fatty acid metabolism</keyword>
<evidence type="ECO:0000256" key="8">
    <source>
        <dbReference type="ARBA" id="ARBA00023002"/>
    </source>
</evidence>
<keyword evidence="10" id="KW-0443">Lipid metabolism</keyword>
<dbReference type="GO" id="GO:0005506">
    <property type="term" value="F:iron ion binding"/>
    <property type="evidence" value="ECO:0007669"/>
    <property type="project" value="TreeGrafter"/>
</dbReference>
<proteinExistence type="evidence at transcript level"/>